<dbReference type="GO" id="GO:0098505">
    <property type="term" value="F:G-rich strand telomeric DNA binding"/>
    <property type="evidence" value="ECO:0007669"/>
    <property type="project" value="TreeGrafter"/>
</dbReference>
<evidence type="ECO:0000313" key="12">
    <source>
        <dbReference type="Proteomes" id="UP000053259"/>
    </source>
</evidence>
<dbReference type="InParanoid" id="A0A0D2AAV0"/>
<dbReference type="PANTHER" id="PTHR14513">
    <property type="entry name" value="PROTECTION OF TELOMERES 1"/>
    <property type="match status" value="1"/>
</dbReference>
<dbReference type="VEuPathDB" id="FungiDB:PV09_05042"/>
<dbReference type="GO" id="GO:0010521">
    <property type="term" value="F:telomerase inhibitor activity"/>
    <property type="evidence" value="ECO:0007669"/>
    <property type="project" value="TreeGrafter"/>
</dbReference>
<feature type="compositionally biased region" description="Basic and acidic residues" evidence="9">
    <location>
        <begin position="402"/>
        <end position="415"/>
    </location>
</feature>
<evidence type="ECO:0000256" key="8">
    <source>
        <dbReference type="ARBA" id="ARBA00023242"/>
    </source>
</evidence>
<evidence type="ECO:0000256" key="6">
    <source>
        <dbReference type="ARBA" id="ARBA00022895"/>
    </source>
</evidence>
<dbReference type="HOGENOM" id="CLU_016663_1_0_1"/>
<dbReference type="GO" id="GO:0016233">
    <property type="term" value="P:telomere capping"/>
    <property type="evidence" value="ECO:0007669"/>
    <property type="project" value="TreeGrafter"/>
</dbReference>
<evidence type="ECO:0000256" key="2">
    <source>
        <dbReference type="ARBA" id="ARBA00004574"/>
    </source>
</evidence>
<keyword evidence="12" id="KW-1185">Reference proteome</keyword>
<protein>
    <recommendedName>
        <fullName evidence="4">Protection of telomeres protein 1</fullName>
    </recommendedName>
</protein>
<dbReference type="SUPFAM" id="SSF50249">
    <property type="entry name" value="Nucleic acid-binding proteins"/>
    <property type="match status" value="2"/>
</dbReference>
<feature type="domain" description="Telomeric single stranded DNA binding POT1/Cdc13" evidence="10">
    <location>
        <begin position="12"/>
        <end position="168"/>
    </location>
</feature>
<dbReference type="SMART" id="SM00976">
    <property type="entry name" value="Telo_bind"/>
    <property type="match status" value="1"/>
</dbReference>
<evidence type="ECO:0000259" key="10">
    <source>
        <dbReference type="SMART" id="SM00976"/>
    </source>
</evidence>
<dbReference type="AlphaFoldDB" id="A0A0D2AAV0"/>
<reference evidence="11 12" key="1">
    <citation type="submission" date="2015-01" db="EMBL/GenBank/DDBJ databases">
        <title>The Genome Sequence of Ochroconis gallopava CBS43764.</title>
        <authorList>
            <consortium name="The Broad Institute Genomics Platform"/>
            <person name="Cuomo C."/>
            <person name="de Hoog S."/>
            <person name="Gorbushina A."/>
            <person name="Stielow B."/>
            <person name="Teixiera M."/>
            <person name="Abouelleil A."/>
            <person name="Chapman S.B."/>
            <person name="Priest M."/>
            <person name="Young S.K."/>
            <person name="Wortman J."/>
            <person name="Nusbaum C."/>
            <person name="Birren B."/>
        </authorList>
    </citation>
    <scope>NUCLEOTIDE SEQUENCE [LARGE SCALE GENOMIC DNA]</scope>
    <source>
        <strain evidence="11 12">CBS 43764</strain>
    </source>
</reference>
<dbReference type="InterPro" id="IPR032042">
    <property type="entry name" value="POT1PC"/>
</dbReference>
<dbReference type="InterPro" id="IPR012340">
    <property type="entry name" value="NA-bd_OB-fold"/>
</dbReference>
<dbReference type="OrthoDB" id="2186770at2759"/>
<dbReference type="FunFam" id="2.40.50.140:FF:000303">
    <property type="entry name" value="Protection of telomeres protein 1"/>
    <property type="match status" value="1"/>
</dbReference>
<dbReference type="STRING" id="253628.A0A0D2AAV0"/>
<feature type="region of interest" description="Disordered" evidence="9">
    <location>
        <begin position="380"/>
        <end position="429"/>
    </location>
</feature>
<keyword evidence="6" id="KW-0779">Telomere</keyword>
<dbReference type="GeneID" id="27313015"/>
<dbReference type="InterPro" id="IPR011564">
    <property type="entry name" value="Telomer_end-bd_POT1/Cdc13"/>
</dbReference>
<dbReference type="GO" id="GO:0000783">
    <property type="term" value="C:nuclear telomere cap complex"/>
    <property type="evidence" value="ECO:0007669"/>
    <property type="project" value="TreeGrafter"/>
</dbReference>
<dbReference type="RefSeq" id="XP_016213604.1">
    <property type="nucleotide sequence ID" value="XM_016358503.1"/>
</dbReference>
<evidence type="ECO:0000313" key="11">
    <source>
        <dbReference type="EMBL" id="KIW03735.1"/>
    </source>
</evidence>
<keyword evidence="8" id="KW-0539">Nucleus</keyword>
<dbReference type="Gene3D" id="2.40.50.140">
    <property type="entry name" value="Nucleic acid-binding proteins"/>
    <property type="match status" value="2"/>
</dbReference>
<comment type="similarity">
    <text evidence="3">Belongs to the telombin family.</text>
</comment>
<dbReference type="Proteomes" id="UP000053259">
    <property type="component" value="Unassembled WGS sequence"/>
</dbReference>
<organism evidence="11 12">
    <name type="scientific">Verruconis gallopava</name>
    <dbReference type="NCBI Taxonomy" id="253628"/>
    <lineage>
        <taxon>Eukaryota</taxon>
        <taxon>Fungi</taxon>
        <taxon>Dikarya</taxon>
        <taxon>Ascomycota</taxon>
        <taxon>Pezizomycotina</taxon>
        <taxon>Dothideomycetes</taxon>
        <taxon>Pleosporomycetidae</taxon>
        <taxon>Venturiales</taxon>
        <taxon>Sympoventuriaceae</taxon>
        <taxon>Verruconis</taxon>
    </lineage>
</organism>
<dbReference type="Pfam" id="PF02765">
    <property type="entry name" value="POT1"/>
    <property type="match status" value="1"/>
</dbReference>
<dbReference type="EMBL" id="KN847543">
    <property type="protein sequence ID" value="KIW03735.1"/>
    <property type="molecule type" value="Genomic_DNA"/>
</dbReference>
<evidence type="ECO:0000256" key="1">
    <source>
        <dbReference type="ARBA" id="ARBA00004123"/>
    </source>
</evidence>
<accession>A0A0D2AAV0</accession>
<dbReference type="GO" id="GO:0032210">
    <property type="term" value="P:regulation of telomere maintenance via telomerase"/>
    <property type="evidence" value="ECO:0007669"/>
    <property type="project" value="TreeGrafter"/>
</dbReference>
<dbReference type="PANTHER" id="PTHR14513:SF0">
    <property type="entry name" value="PROTECTION OF TELOMERES PROTEIN 1"/>
    <property type="match status" value="1"/>
</dbReference>
<sequence>MDYKPLKPPMGFTSLADLATTPLESDVSVIGVVVDFMPPAPTRGTDYACSIFLQDSSFLGSHHNQTGIRVRLFRPPDQMPKRVELGDIVLVRDTQWRAIGGNNCLVDRYKSADYVFFPSKSIPESAFKAPHVVSESQPIIHSTLPNKIVKAPSAEEQDYIIQLREWAKGHSDWLPQPGEALRQTHPPHKSSETGGTIHSLPSKPGFSGVPTGPAMGLRHVTSKFAFLKDVQNGKFHDLAGEVIKLWDANHVVDLYISDYTFNPLLFDYKDNSETGDGREGDPYGYTTSVKSKSKWKGPWGKHTICIALFEPHASYARREIKEGDFVRVHNARCFVKDGQTLQARLHEDKRHPDQVDITKLSFQHELYKAINVLKEQYWSKRETKGKTSGSKAEKKKKRKKRKEQEEKEAKAREAGKAMAAEEDDDAENASHFVKEKRDMLNQKVAAANQDRPLLTLTKILETPYRVYRDRQGEEQTLPFINQKCKSRVRVVDFFPPDLADFAQCLDDPGYHDVQSTCEGSTFTTDNGSPKSSRWEWAFYLLVEDARPTPGQEPTRIPLLVHGPDAEFLLKLEATDLRYNLEIQSQLRRKLWTLWGDLEELKSEGKLAENRKPANHPFECCIDEYGVWIGDEHSGEWKRMHRIKQTTIRD</sequence>
<keyword evidence="5" id="KW-0158">Chromosome</keyword>
<comment type="subcellular location">
    <subcellularLocation>
        <location evidence="2">Chromosome</location>
        <location evidence="2">Telomere</location>
    </subcellularLocation>
    <subcellularLocation>
        <location evidence="1">Nucleus</location>
    </subcellularLocation>
</comment>
<keyword evidence="7" id="KW-0238">DNA-binding</keyword>
<evidence type="ECO:0000256" key="9">
    <source>
        <dbReference type="SAM" id="MobiDB-lite"/>
    </source>
</evidence>
<gene>
    <name evidence="11" type="ORF">PV09_05042</name>
</gene>
<dbReference type="InterPro" id="IPR028389">
    <property type="entry name" value="POT1"/>
</dbReference>
<evidence type="ECO:0000256" key="7">
    <source>
        <dbReference type="ARBA" id="ARBA00023125"/>
    </source>
</evidence>
<evidence type="ECO:0000256" key="5">
    <source>
        <dbReference type="ARBA" id="ARBA00022454"/>
    </source>
</evidence>
<evidence type="ECO:0000256" key="4">
    <source>
        <dbReference type="ARBA" id="ARBA00015253"/>
    </source>
</evidence>
<name>A0A0D2AAV0_9PEZI</name>
<evidence type="ECO:0000256" key="3">
    <source>
        <dbReference type="ARBA" id="ARBA00008442"/>
    </source>
</evidence>
<feature type="region of interest" description="Disordered" evidence="9">
    <location>
        <begin position="176"/>
        <end position="211"/>
    </location>
</feature>
<proteinExistence type="inferred from homology"/>
<dbReference type="Pfam" id="PF16686">
    <property type="entry name" value="POT1PC"/>
    <property type="match status" value="1"/>
</dbReference>